<gene>
    <name evidence="3" type="ORF">EJG51_000865</name>
</gene>
<sequence length="206" mass="22189">MSRLPVYPWPDKLVAALKALAEHGLVLVSVATPPAASREFTRQRIRSALSDLLSNNFDIPAGQIQLDHEPGKRPGQHLAIPGHHIALSISHEPGLSIAAICDGRPATTIGIDLLRIAHLPDWRDVAGLYLGEQITASIASAPLAQQAPYFAAHWARLEATFKCRGLPLSEWSVQLERELSGCTFSELDLPEGYAGALAISDSVNPN</sequence>
<reference evidence="3 4" key="1">
    <citation type="journal article" date="2019" name="Int. J. Syst. Evol. Microbiol.">
        <title>Undibacterium piscinae sp. nov., isolated from Korean shiner intestine.</title>
        <authorList>
            <person name="Lee S.Y."/>
            <person name="Kang W."/>
            <person name="Kim P.S."/>
            <person name="Kim H.S."/>
            <person name="Sung H."/>
            <person name="Shin N.R."/>
            <person name="Whon T.W."/>
            <person name="Yun J.H."/>
            <person name="Lee J.Y."/>
            <person name="Lee J.Y."/>
            <person name="Jung M.J."/>
            <person name="Jeong Y.S."/>
            <person name="Tak E.J."/>
            <person name="Han J.E."/>
            <person name="Hyun D.W."/>
            <person name="Kang M.S."/>
            <person name="Lee K.E."/>
            <person name="Lee B.H."/>
            <person name="Bae J.W."/>
        </authorList>
    </citation>
    <scope>NUCLEOTIDE SEQUENCE [LARGE SCALE GENOMIC DNA]</scope>
    <source>
        <strain evidence="3 4">S11R28</strain>
    </source>
</reference>
<dbReference type="AlphaFoldDB" id="A0A6M4A0Y4"/>
<keyword evidence="4" id="KW-1185">Reference proteome</keyword>
<evidence type="ECO:0000259" key="2">
    <source>
        <dbReference type="Pfam" id="PF01648"/>
    </source>
</evidence>
<protein>
    <submittedName>
        <fullName evidence="3">4'-phosphopantetheinyl transferase superfamily protein</fullName>
    </submittedName>
</protein>
<dbReference type="InterPro" id="IPR008278">
    <property type="entry name" value="4-PPantetheinyl_Trfase_dom"/>
</dbReference>
<organism evidence="3 4">
    <name type="scientific">Undibacterium piscinae</name>
    <dbReference type="NCBI Taxonomy" id="2495591"/>
    <lineage>
        <taxon>Bacteria</taxon>
        <taxon>Pseudomonadati</taxon>
        <taxon>Pseudomonadota</taxon>
        <taxon>Betaproteobacteria</taxon>
        <taxon>Burkholderiales</taxon>
        <taxon>Oxalobacteraceae</taxon>
        <taxon>Undibacterium</taxon>
    </lineage>
</organism>
<evidence type="ECO:0000313" key="4">
    <source>
        <dbReference type="Proteomes" id="UP000274350"/>
    </source>
</evidence>
<feature type="domain" description="4'-phosphopantetheinyl transferase" evidence="2">
    <location>
        <begin position="109"/>
        <end position="171"/>
    </location>
</feature>
<dbReference type="KEGG" id="upi:EJG51_000865"/>
<dbReference type="OrthoDB" id="8778929at2"/>
<dbReference type="Gene3D" id="3.90.470.20">
    <property type="entry name" value="4'-phosphopantetheinyl transferase domain"/>
    <property type="match status" value="2"/>
</dbReference>
<accession>A0A6M4A0Y4</accession>
<evidence type="ECO:0000256" key="1">
    <source>
        <dbReference type="ARBA" id="ARBA00022679"/>
    </source>
</evidence>
<name>A0A6M4A0Y4_9BURK</name>
<dbReference type="EMBL" id="CP051152">
    <property type="protein sequence ID" value="QJQ04638.1"/>
    <property type="molecule type" value="Genomic_DNA"/>
</dbReference>
<dbReference type="SUPFAM" id="SSF56214">
    <property type="entry name" value="4'-phosphopantetheinyl transferase"/>
    <property type="match status" value="1"/>
</dbReference>
<dbReference type="GO" id="GO:0008897">
    <property type="term" value="F:holo-[acyl-carrier-protein] synthase activity"/>
    <property type="evidence" value="ECO:0007669"/>
    <property type="project" value="InterPro"/>
</dbReference>
<dbReference type="InterPro" id="IPR037143">
    <property type="entry name" value="4-PPantetheinyl_Trfase_dom_sf"/>
</dbReference>
<keyword evidence="1 3" id="KW-0808">Transferase</keyword>
<dbReference type="GO" id="GO:0000287">
    <property type="term" value="F:magnesium ion binding"/>
    <property type="evidence" value="ECO:0007669"/>
    <property type="project" value="InterPro"/>
</dbReference>
<dbReference type="Proteomes" id="UP000274350">
    <property type="component" value="Chromosome"/>
</dbReference>
<proteinExistence type="predicted"/>
<evidence type="ECO:0000313" key="3">
    <source>
        <dbReference type="EMBL" id="QJQ04638.1"/>
    </source>
</evidence>
<dbReference type="Pfam" id="PF01648">
    <property type="entry name" value="ACPS"/>
    <property type="match status" value="1"/>
</dbReference>